<dbReference type="Proteomes" id="UP000192247">
    <property type="component" value="Unassembled WGS sequence"/>
</dbReference>
<evidence type="ECO:0000313" key="2">
    <source>
        <dbReference type="Proteomes" id="UP000192247"/>
    </source>
</evidence>
<comment type="caution">
    <text evidence="1">The sequence shown here is derived from an EMBL/GenBank/DDBJ whole genome shotgun (WGS) entry which is preliminary data.</text>
</comment>
<accession>A0A1V9XGC9</accession>
<keyword evidence="2" id="KW-1185">Reference proteome</keyword>
<dbReference type="EMBL" id="MNPL01011850">
    <property type="protein sequence ID" value="OQR72412.1"/>
    <property type="molecule type" value="Genomic_DNA"/>
</dbReference>
<dbReference type="AlphaFoldDB" id="A0A1V9XGC9"/>
<protein>
    <submittedName>
        <fullName evidence="1">Uncharacterized protein</fullName>
    </submittedName>
</protein>
<proteinExistence type="predicted"/>
<name>A0A1V9XGC9_9ACAR</name>
<reference evidence="1 2" key="1">
    <citation type="journal article" date="2017" name="Gigascience">
        <title>Draft genome of the honey bee ectoparasitic mite, Tropilaelaps mercedesae, is shaped by the parasitic life history.</title>
        <authorList>
            <person name="Dong X."/>
            <person name="Armstrong S.D."/>
            <person name="Xia D."/>
            <person name="Makepeace B.L."/>
            <person name="Darby A.C."/>
            <person name="Kadowaki T."/>
        </authorList>
    </citation>
    <scope>NUCLEOTIDE SEQUENCE [LARGE SCALE GENOMIC DNA]</scope>
    <source>
        <strain evidence="1">Wuxi-XJTLU</strain>
    </source>
</reference>
<dbReference type="InParanoid" id="A0A1V9XGC9"/>
<gene>
    <name evidence="1" type="ORF">BIW11_10400</name>
</gene>
<sequence length="313" mass="35858">MSNAVLELYSKEIFEIDKKIEKCLSDIEAILKEDLASEGTKSDFMQWRIQYDAALIEIETADLSSALRSVLEEIHLRSERIDSIEGALLPLIDYVKSVLCVPPLNSYPASCPFCVGYQMSESSDRETLQLLSAIGQHLEGELLRNCAPLASTCAVVLDEQCLYFNYRQKLALLKSLYDADYVNELHWRLREKQLASYECTCCGEQCLFCFLEQCAKYLAFDMALIDSGLFQPLQVCDKQLHSLYNKCVLDFIEIILEDKLDDDQLLPTRHTFRCALRERELGVGSVPQLADEGITQILQDMNWFDHRLKFYLA</sequence>
<organism evidence="1 2">
    <name type="scientific">Tropilaelaps mercedesae</name>
    <dbReference type="NCBI Taxonomy" id="418985"/>
    <lineage>
        <taxon>Eukaryota</taxon>
        <taxon>Metazoa</taxon>
        <taxon>Ecdysozoa</taxon>
        <taxon>Arthropoda</taxon>
        <taxon>Chelicerata</taxon>
        <taxon>Arachnida</taxon>
        <taxon>Acari</taxon>
        <taxon>Parasitiformes</taxon>
        <taxon>Mesostigmata</taxon>
        <taxon>Gamasina</taxon>
        <taxon>Dermanyssoidea</taxon>
        <taxon>Laelapidae</taxon>
        <taxon>Tropilaelaps</taxon>
    </lineage>
</organism>
<evidence type="ECO:0000313" key="1">
    <source>
        <dbReference type="EMBL" id="OQR72412.1"/>
    </source>
</evidence>
<feature type="non-terminal residue" evidence="1">
    <location>
        <position position="313"/>
    </location>
</feature>